<organism evidence="1">
    <name type="scientific">Arcella intermedia</name>
    <dbReference type="NCBI Taxonomy" id="1963864"/>
    <lineage>
        <taxon>Eukaryota</taxon>
        <taxon>Amoebozoa</taxon>
        <taxon>Tubulinea</taxon>
        <taxon>Elardia</taxon>
        <taxon>Arcellinida</taxon>
        <taxon>Sphaerothecina</taxon>
        <taxon>Arcellidae</taxon>
        <taxon>Arcella</taxon>
    </lineage>
</organism>
<dbReference type="Pfam" id="PF16477">
    <property type="entry name" value="DUF5054"/>
    <property type="match status" value="1"/>
</dbReference>
<name>A0A6B2KYD0_9EUKA</name>
<dbReference type="AlphaFoldDB" id="A0A6B2KYD0"/>
<evidence type="ECO:0000313" key="1">
    <source>
        <dbReference type="EMBL" id="NDV29760.1"/>
    </source>
</evidence>
<proteinExistence type="predicted"/>
<evidence type="ECO:0008006" key="2">
    <source>
        <dbReference type="Google" id="ProtNLM"/>
    </source>
</evidence>
<dbReference type="EMBL" id="GIBP01000791">
    <property type="protein sequence ID" value="NDV29760.1"/>
    <property type="molecule type" value="Transcribed_RNA"/>
</dbReference>
<accession>A0A6B2KYD0</accession>
<dbReference type="InterPro" id="IPR032482">
    <property type="entry name" value="DUF5054"/>
</dbReference>
<sequence>MLFMNHLDIGYNGISPQTGFINNVLNQYFTIYFPRAIALAKAMKVLGGPEKFIYTSHLFLLHLYLYCDSFQLSNISLSCPSTSQQQEMMEAIQNGDIYFHAAPDNIEFGNMYSPLMVEVSFLLNQQLSKTLGVPPSKVVSIRDVPGTVRSLIPIFKKMGIEAISVGVNNYSPAPDMPNPGIWIEPTTKTSIFYMQTGQGIGYPNVPGNPSNPGGLGADSCVTYPNFPHALCWSFRTDNNGPPESIDEIYQSYETLRYQFPGADIFASTYENFTAHLPEIEQDLPVTTKESGETWLVSDTADPVKMAYFRTASRVFTECYNAGLCDLGDSRIFFFLRLLLKIPEHTYGLPTIEDHANYTNEMFHVAKQELKTYKDCESSWIEQREIVTRVGFSYLKDHPLAGKINQEILNLVPKYPNLKGYYEVTPDNWNKNFVVNSNTDVVTLGLNSNGAISNLIMKTFTWASNSRVLSKFIYRTFNDTDLKAQNIGYCCCCWGWENMQKVANPKSQKVLPNLIGLYASAPPSASSFSTPFSLLAHLNFSDPDLHSYYGAPSELFLNYTVIDGETIWIELQVFNKTSTRLGEALFLDFENVPQGSNWKWWVDVLDLPVDPLEVVKNGGVHQHGVKEGVIYKTIENNTHGFGHSIEAYFKQPKKTQDVSYFAIDTLDSAVVSPRTENNEETIFLMPLNPLTGTVQGFSVILYQNAFNTNVPLYSIDDSWKWRFRIRAA</sequence>
<reference evidence="1" key="1">
    <citation type="journal article" date="2020" name="J. Eukaryot. Microbiol.">
        <title>De novo Sequencing, Assembly and Annotation of the Transcriptome for the Free-Living Testate Amoeba Arcella intermedia.</title>
        <authorList>
            <person name="Ribeiro G.M."/>
            <person name="Porfirio-Sousa A.L."/>
            <person name="Maurer-Alcala X.X."/>
            <person name="Katz L.A."/>
            <person name="Lahr D.J.G."/>
        </authorList>
    </citation>
    <scope>NUCLEOTIDE SEQUENCE</scope>
</reference>
<protein>
    <recommendedName>
        <fullName evidence="2">Glycoside hydrolase family 38 N-terminal domain-containing protein</fullName>
    </recommendedName>
</protein>